<reference evidence="2" key="1">
    <citation type="submission" date="2014-09" db="EMBL/GenBank/DDBJ databases">
        <authorList>
            <person name="Magalhaes I.L.F."/>
            <person name="Oliveira U."/>
            <person name="Santos F.R."/>
            <person name="Vidigal T.H.D.A."/>
            <person name="Brescovit A.D."/>
            <person name="Santos A.J."/>
        </authorList>
    </citation>
    <scope>NUCLEOTIDE SEQUENCE</scope>
    <source>
        <tissue evidence="2">Shoot tissue taken approximately 20 cm above the soil surface</tissue>
    </source>
</reference>
<name>A0A0A9ECP2_ARUDO</name>
<organism evidence="2">
    <name type="scientific">Arundo donax</name>
    <name type="common">Giant reed</name>
    <name type="synonym">Donax arundinaceus</name>
    <dbReference type="NCBI Taxonomy" id="35708"/>
    <lineage>
        <taxon>Eukaryota</taxon>
        <taxon>Viridiplantae</taxon>
        <taxon>Streptophyta</taxon>
        <taxon>Embryophyta</taxon>
        <taxon>Tracheophyta</taxon>
        <taxon>Spermatophyta</taxon>
        <taxon>Magnoliopsida</taxon>
        <taxon>Liliopsida</taxon>
        <taxon>Poales</taxon>
        <taxon>Poaceae</taxon>
        <taxon>PACMAD clade</taxon>
        <taxon>Arundinoideae</taxon>
        <taxon>Arundineae</taxon>
        <taxon>Arundo</taxon>
    </lineage>
</organism>
<sequence>MLTQSCIHVVGGNFFPEQTGNEFPLDENNAPFSSSTPFSGKHPESFDAPPLLHRPSDILDLVFNWDFESKVDSTGPSWVFVGRIMQEDPSLRK</sequence>
<evidence type="ECO:0000256" key="1">
    <source>
        <dbReference type="SAM" id="MobiDB-lite"/>
    </source>
</evidence>
<dbReference type="EMBL" id="GBRH01201107">
    <property type="protein sequence ID" value="JAD96788.1"/>
    <property type="molecule type" value="Transcribed_RNA"/>
</dbReference>
<dbReference type="AlphaFoldDB" id="A0A0A9ECP2"/>
<protein>
    <submittedName>
        <fullName evidence="2">Uncharacterized protein</fullName>
    </submittedName>
</protein>
<evidence type="ECO:0000313" key="2">
    <source>
        <dbReference type="EMBL" id="JAD96788.1"/>
    </source>
</evidence>
<accession>A0A0A9ECP2</accession>
<proteinExistence type="predicted"/>
<reference evidence="2" key="2">
    <citation type="journal article" date="2015" name="Data Brief">
        <title>Shoot transcriptome of the giant reed, Arundo donax.</title>
        <authorList>
            <person name="Barrero R.A."/>
            <person name="Guerrero F.D."/>
            <person name="Moolhuijzen P."/>
            <person name="Goolsby J.A."/>
            <person name="Tidwell J."/>
            <person name="Bellgard S.E."/>
            <person name="Bellgard M.I."/>
        </authorList>
    </citation>
    <scope>NUCLEOTIDE SEQUENCE</scope>
    <source>
        <tissue evidence="2">Shoot tissue taken approximately 20 cm above the soil surface</tissue>
    </source>
</reference>
<feature type="region of interest" description="Disordered" evidence="1">
    <location>
        <begin position="20"/>
        <end position="46"/>
    </location>
</feature>